<dbReference type="PANTHER" id="PTHR43744">
    <property type="entry name" value="ABC TRANSPORTER PERMEASE PROTEIN MG189-RELATED-RELATED"/>
    <property type="match status" value="1"/>
</dbReference>
<protein>
    <submittedName>
        <fullName evidence="9">Sugar ABC transporter permease</fullName>
    </submittedName>
</protein>
<dbReference type="PROSITE" id="PS50928">
    <property type="entry name" value="ABC_TM1"/>
    <property type="match status" value="1"/>
</dbReference>
<dbReference type="SUPFAM" id="SSF161098">
    <property type="entry name" value="MetI-like"/>
    <property type="match status" value="1"/>
</dbReference>
<evidence type="ECO:0000256" key="5">
    <source>
        <dbReference type="ARBA" id="ARBA00022989"/>
    </source>
</evidence>
<evidence type="ECO:0000259" key="8">
    <source>
        <dbReference type="PROSITE" id="PS50928"/>
    </source>
</evidence>
<evidence type="ECO:0000313" key="10">
    <source>
        <dbReference type="Proteomes" id="UP000195326"/>
    </source>
</evidence>
<feature type="transmembrane region" description="Helical" evidence="7">
    <location>
        <begin position="79"/>
        <end position="98"/>
    </location>
</feature>
<keyword evidence="4 7" id="KW-0812">Transmembrane</keyword>
<dbReference type="EMBL" id="NFKL01000033">
    <property type="protein sequence ID" value="OUP55007.1"/>
    <property type="molecule type" value="Genomic_DNA"/>
</dbReference>
<feature type="transmembrane region" description="Helical" evidence="7">
    <location>
        <begin position="110"/>
        <end position="132"/>
    </location>
</feature>
<dbReference type="PANTHER" id="PTHR43744:SF12">
    <property type="entry name" value="ABC TRANSPORTER PERMEASE PROTEIN MG189-RELATED"/>
    <property type="match status" value="1"/>
</dbReference>
<keyword evidence="2 7" id="KW-0813">Transport</keyword>
<organism evidence="9 10">
    <name type="scientific">Butyricicoccus pullicaecorum</name>
    <dbReference type="NCBI Taxonomy" id="501571"/>
    <lineage>
        <taxon>Bacteria</taxon>
        <taxon>Bacillati</taxon>
        <taxon>Bacillota</taxon>
        <taxon>Clostridia</taxon>
        <taxon>Eubacteriales</taxon>
        <taxon>Butyricicoccaceae</taxon>
        <taxon>Butyricicoccus</taxon>
    </lineage>
</organism>
<dbReference type="Gene3D" id="1.10.3720.10">
    <property type="entry name" value="MetI-like"/>
    <property type="match status" value="1"/>
</dbReference>
<comment type="subcellular location">
    <subcellularLocation>
        <location evidence="1 7">Cell membrane</location>
        <topology evidence="1 7">Multi-pass membrane protein</topology>
    </subcellularLocation>
</comment>
<evidence type="ECO:0000256" key="2">
    <source>
        <dbReference type="ARBA" id="ARBA00022448"/>
    </source>
</evidence>
<proteinExistence type="inferred from homology"/>
<sequence>MDSVSARDRITRIVIHIILIIMSIIMIVPFLWMALTAFKTVAESTSIDPFIIFPSEWKFENFAYVWKNYNFLILYKNTLLMIFFRVLCAVVTATMAGYAFGRLNFPGKNILFGMVLVQMMVPPQIFLLPQYLMVSKMHLLDTTFALVFPGLVSAFGTYLMKTSFQSLPKDLEEAGSIDGCNIGQRFLLIMAPLTRSGMVSLGIFTAVFAFKDLMWPMIACTRSDTTSLSAALAKMQGQFATNYPQLMAAALMACIPMIVLYLIFQKQFVEGIATSGGKL</sequence>
<feature type="transmembrane region" description="Helical" evidence="7">
    <location>
        <begin position="12"/>
        <end position="35"/>
    </location>
</feature>
<feature type="transmembrane region" description="Helical" evidence="7">
    <location>
        <begin position="138"/>
        <end position="159"/>
    </location>
</feature>
<comment type="similarity">
    <text evidence="7">Belongs to the binding-protein-dependent transport system permease family.</text>
</comment>
<accession>A0A1Y4LE74</accession>
<dbReference type="Pfam" id="PF00528">
    <property type="entry name" value="BPD_transp_1"/>
    <property type="match status" value="1"/>
</dbReference>
<dbReference type="InterPro" id="IPR000515">
    <property type="entry name" value="MetI-like"/>
</dbReference>
<dbReference type="RefSeq" id="WP_087415962.1">
    <property type="nucleotide sequence ID" value="NZ_NFKL01000033.1"/>
</dbReference>
<evidence type="ECO:0000256" key="4">
    <source>
        <dbReference type="ARBA" id="ARBA00022692"/>
    </source>
</evidence>
<dbReference type="GO" id="GO:0005886">
    <property type="term" value="C:plasma membrane"/>
    <property type="evidence" value="ECO:0007669"/>
    <property type="project" value="UniProtKB-SubCell"/>
</dbReference>
<evidence type="ECO:0000256" key="1">
    <source>
        <dbReference type="ARBA" id="ARBA00004651"/>
    </source>
</evidence>
<reference evidence="10" key="1">
    <citation type="submission" date="2017-04" db="EMBL/GenBank/DDBJ databases">
        <title>Function of individual gut microbiota members based on whole genome sequencing of pure cultures obtained from chicken caecum.</title>
        <authorList>
            <person name="Medvecky M."/>
            <person name="Cejkova D."/>
            <person name="Polansky O."/>
            <person name="Karasova D."/>
            <person name="Kubasova T."/>
            <person name="Cizek A."/>
            <person name="Rychlik I."/>
        </authorList>
    </citation>
    <scope>NUCLEOTIDE SEQUENCE [LARGE SCALE GENOMIC DNA]</scope>
    <source>
        <strain evidence="10">An179</strain>
    </source>
</reference>
<dbReference type="InterPro" id="IPR035906">
    <property type="entry name" value="MetI-like_sf"/>
</dbReference>
<dbReference type="CDD" id="cd06261">
    <property type="entry name" value="TM_PBP2"/>
    <property type="match status" value="1"/>
</dbReference>
<dbReference type="GO" id="GO:0055085">
    <property type="term" value="P:transmembrane transport"/>
    <property type="evidence" value="ECO:0007669"/>
    <property type="project" value="InterPro"/>
</dbReference>
<feature type="domain" description="ABC transmembrane type-1" evidence="8">
    <location>
        <begin position="75"/>
        <end position="264"/>
    </location>
</feature>
<evidence type="ECO:0000256" key="7">
    <source>
        <dbReference type="RuleBase" id="RU363032"/>
    </source>
</evidence>
<keyword evidence="6 7" id="KW-0472">Membrane</keyword>
<feature type="transmembrane region" description="Helical" evidence="7">
    <location>
        <begin position="186"/>
        <end position="210"/>
    </location>
</feature>
<dbReference type="AlphaFoldDB" id="A0A1Y4LE74"/>
<evidence type="ECO:0000256" key="3">
    <source>
        <dbReference type="ARBA" id="ARBA00022475"/>
    </source>
</evidence>
<gene>
    <name evidence="9" type="ORF">B5F15_15580</name>
</gene>
<feature type="transmembrane region" description="Helical" evidence="7">
    <location>
        <begin position="243"/>
        <end position="264"/>
    </location>
</feature>
<evidence type="ECO:0000256" key="6">
    <source>
        <dbReference type="ARBA" id="ARBA00023136"/>
    </source>
</evidence>
<name>A0A1Y4LE74_9FIRM</name>
<keyword evidence="5 7" id="KW-1133">Transmembrane helix</keyword>
<comment type="caution">
    <text evidence="9">The sequence shown here is derived from an EMBL/GenBank/DDBJ whole genome shotgun (WGS) entry which is preliminary data.</text>
</comment>
<keyword evidence="3" id="KW-1003">Cell membrane</keyword>
<evidence type="ECO:0000313" key="9">
    <source>
        <dbReference type="EMBL" id="OUP55007.1"/>
    </source>
</evidence>
<dbReference type="Proteomes" id="UP000195326">
    <property type="component" value="Unassembled WGS sequence"/>
</dbReference>